<dbReference type="EMBL" id="CP072757">
    <property type="protein sequence ID" value="QUC22856.1"/>
    <property type="molecule type" value="Genomic_DNA"/>
</dbReference>
<dbReference type="Proteomes" id="UP000027002">
    <property type="component" value="Chromosome 5"/>
</dbReference>
<evidence type="ECO:0000313" key="3">
    <source>
        <dbReference type="EMBL" id="QUC22856.1"/>
    </source>
</evidence>
<dbReference type="HOGENOM" id="CLU_1490090_0_0_1"/>
<dbReference type="Proteomes" id="UP000054053">
    <property type="component" value="Unassembled WGS sequence"/>
</dbReference>
<organism evidence="2 5">
    <name type="scientific">Ustilaginoidea virens</name>
    <name type="common">Rice false smut fungus</name>
    <name type="synonym">Villosiclava virens</name>
    <dbReference type="NCBI Taxonomy" id="1159556"/>
    <lineage>
        <taxon>Eukaryota</taxon>
        <taxon>Fungi</taxon>
        <taxon>Dikarya</taxon>
        <taxon>Ascomycota</taxon>
        <taxon>Pezizomycotina</taxon>
        <taxon>Sordariomycetes</taxon>
        <taxon>Hypocreomycetidae</taxon>
        <taxon>Hypocreales</taxon>
        <taxon>Clavicipitaceae</taxon>
        <taxon>Ustilaginoidea</taxon>
    </lineage>
</organism>
<keyword evidence="4" id="KW-1185">Reference proteome</keyword>
<keyword evidence="1" id="KW-0732">Signal</keyword>
<protein>
    <submittedName>
        <fullName evidence="2">Uncharacterized protein</fullName>
    </submittedName>
</protein>
<evidence type="ECO:0000313" key="5">
    <source>
        <dbReference type="Proteomes" id="UP000054053"/>
    </source>
</evidence>
<dbReference type="OrthoDB" id="3787572at2759"/>
<evidence type="ECO:0000313" key="2">
    <source>
        <dbReference type="EMBL" id="GAO15344.1"/>
    </source>
</evidence>
<evidence type="ECO:0000313" key="4">
    <source>
        <dbReference type="Proteomes" id="UP000027002"/>
    </source>
</evidence>
<sequence length="181" mass="20504">MLFSKLIASFALLASQVHALPNSATQVESASDSVLDSRTIPSVLRQHAAKAIKAFSDPRLTMFHSGLGASLAARMAKERNLQTVEMTIATAIQKDPNTYRDTLAKYCIPKANFCDIRGDEAEWIQVWDIICEEWSERPLERTRLLYPTVQKPSATSFYMRKEEPNLIRRHIEIDVEKVQVP</sequence>
<reference evidence="5" key="2">
    <citation type="journal article" date="2016" name="Genome Announc.">
        <title>Genome sequence of Ustilaginoidea virens IPU010, a rice pathogenic fungus causing false smut.</title>
        <authorList>
            <person name="Kumagai T."/>
            <person name="Ishii T."/>
            <person name="Terai G."/>
            <person name="Umemura M."/>
            <person name="Machida M."/>
            <person name="Asai K."/>
        </authorList>
    </citation>
    <scope>NUCLEOTIDE SEQUENCE [LARGE SCALE GENOMIC DNA]</scope>
    <source>
        <strain evidence="5">IPU010</strain>
    </source>
</reference>
<name>A0A063C6E3_USTVR</name>
<reference evidence="2" key="1">
    <citation type="journal article" date="2016" name="Genome Announc.">
        <title>Genome Sequence of Ustilaginoidea virens IPU010, a Rice Pathogenic Fungus Causing False Smut.</title>
        <authorList>
            <person name="Kumagai T."/>
            <person name="Ishii T."/>
            <person name="Terai G."/>
            <person name="Umemura M."/>
            <person name="Machida M."/>
            <person name="Asai K."/>
        </authorList>
    </citation>
    <scope>NUCLEOTIDE SEQUENCE [LARGE SCALE GENOMIC DNA]</scope>
    <source>
        <strain evidence="2">IPU010</strain>
    </source>
</reference>
<dbReference type="GeneID" id="66067874"/>
<feature type="chain" id="PRO_5010402221" evidence="1">
    <location>
        <begin position="20"/>
        <end position="181"/>
    </location>
</feature>
<dbReference type="RefSeq" id="XP_043000529.1">
    <property type="nucleotide sequence ID" value="XM_043144594.1"/>
</dbReference>
<proteinExistence type="predicted"/>
<dbReference type="AlphaFoldDB" id="A0A063C6E3"/>
<dbReference type="KEGG" id="uvi:66067874"/>
<dbReference type="EMBL" id="BBTG02000004">
    <property type="protein sequence ID" value="GAO15344.1"/>
    <property type="molecule type" value="Genomic_DNA"/>
</dbReference>
<accession>A0A063C6E3</accession>
<reference evidence="3" key="3">
    <citation type="submission" date="2020-03" db="EMBL/GenBank/DDBJ databases">
        <title>A mixture of massive structural variations and highly conserved coding sequences in Ustilaginoidea virens genome.</title>
        <authorList>
            <person name="Zhang K."/>
            <person name="Zhao Z."/>
            <person name="Zhang Z."/>
            <person name="Li Y."/>
            <person name="Hsiang T."/>
            <person name="Sun W."/>
        </authorList>
    </citation>
    <scope>NUCLEOTIDE SEQUENCE</scope>
    <source>
        <strain evidence="3">UV-8b</strain>
    </source>
</reference>
<gene>
    <name evidence="3" type="ORF">UV8b_07097</name>
    <name evidence="2" type="ORF">UVI_02010110</name>
</gene>
<evidence type="ECO:0000256" key="1">
    <source>
        <dbReference type="SAM" id="SignalP"/>
    </source>
</evidence>
<feature type="signal peptide" evidence="1">
    <location>
        <begin position="1"/>
        <end position="19"/>
    </location>
</feature>